<dbReference type="RefSeq" id="WP_004504157.1">
    <property type="nucleotide sequence ID" value="NZ_AHNU02000081.1"/>
</dbReference>
<protein>
    <submittedName>
        <fullName evidence="2">Uncharacterized protein</fullName>
    </submittedName>
</protein>
<feature type="transmembrane region" description="Helical" evidence="1">
    <location>
        <begin position="16"/>
        <end position="45"/>
    </location>
</feature>
<keyword evidence="1" id="KW-1133">Transmembrane helix</keyword>
<gene>
    <name evidence="2" type="ORF">LEP1GSC108_2071</name>
</gene>
<dbReference type="EMBL" id="AHNU02000081">
    <property type="protein sequence ID" value="EMN88508.1"/>
    <property type="molecule type" value="Genomic_DNA"/>
</dbReference>
<evidence type="ECO:0000313" key="2">
    <source>
        <dbReference type="EMBL" id="EMN88508.1"/>
    </source>
</evidence>
<name>M6Q792_9LEPT</name>
<proteinExistence type="predicted"/>
<reference evidence="2 3" key="1">
    <citation type="submission" date="2013-01" db="EMBL/GenBank/DDBJ databases">
        <authorList>
            <person name="Harkins D.M."/>
            <person name="Durkin A.S."/>
            <person name="Brinkac L.M."/>
            <person name="Haft D.H."/>
            <person name="Selengut J.D."/>
            <person name="Sanka R."/>
            <person name="DePew J."/>
            <person name="Purushe J."/>
            <person name="Chanthongthip A."/>
            <person name="Lattana O."/>
            <person name="Phetsouvanh R."/>
            <person name="Newton P.N."/>
            <person name="Vinetz J.M."/>
            <person name="Sutton G.G."/>
            <person name="Nierman W.C."/>
            <person name="Fouts D.E."/>
        </authorList>
    </citation>
    <scope>NUCLEOTIDE SEQUENCE [LARGE SCALE GENOMIC DNA]</scope>
    <source>
        <strain evidence="2 3">UI 13098</strain>
    </source>
</reference>
<keyword evidence="1" id="KW-0472">Membrane</keyword>
<organism evidence="2 3">
    <name type="scientific">Leptospira weilii str. UI 13098</name>
    <dbReference type="NCBI Taxonomy" id="1088542"/>
    <lineage>
        <taxon>Bacteria</taxon>
        <taxon>Pseudomonadati</taxon>
        <taxon>Spirochaetota</taxon>
        <taxon>Spirochaetia</taxon>
        <taxon>Leptospirales</taxon>
        <taxon>Leptospiraceae</taxon>
        <taxon>Leptospira</taxon>
    </lineage>
</organism>
<evidence type="ECO:0000256" key="1">
    <source>
        <dbReference type="SAM" id="Phobius"/>
    </source>
</evidence>
<comment type="caution">
    <text evidence="2">The sequence shown here is derived from an EMBL/GenBank/DDBJ whole genome shotgun (WGS) entry which is preliminary data.</text>
</comment>
<accession>M6Q792</accession>
<dbReference type="Proteomes" id="UP000012118">
    <property type="component" value="Unassembled WGS sequence"/>
</dbReference>
<dbReference type="AlphaFoldDB" id="M6Q792"/>
<evidence type="ECO:0000313" key="3">
    <source>
        <dbReference type="Proteomes" id="UP000012118"/>
    </source>
</evidence>
<keyword evidence="1" id="KW-0812">Transmembrane</keyword>
<sequence>MGSSSLEKIRIVFRRILIGTITLVMIPISIVLTFPFLILGLFLILKIDFYKNKKLENEYENFLLENEGQKFFCYTSRESSEPQIRKELIPLLGDVNILYLKGRDPKSGFPSVWISRMLYRLKNVGFPNVMVIRKGTVFDVSLKKETYELINVNQHLKALIPTIEEHFKRYTTERE</sequence>
<keyword evidence="3" id="KW-1185">Reference proteome</keyword>